<keyword evidence="4" id="KW-1185">Reference proteome</keyword>
<proteinExistence type="predicted"/>
<name>A0AAD3DCZ9_9STRA</name>
<reference evidence="3 4" key="1">
    <citation type="journal article" date="2021" name="Sci. Rep.">
        <title>The genome of the diatom Chaetoceros tenuissimus carries an ancient integrated fragment of an extant virus.</title>
        <authorList>
            <person name="Hongo Y."/>
            <person name="Kimura K."/>
            <person name="Takaki Y."/>
            <person name="Yoshida Y."/>
            <person name="Baba S."/>
            <person name="Kobayashi G."/>
            <person name="Nagasaki K."/>
            <person name="Hano T."/>
            <person name="Tomaru Y."/>
        </authorList>
    </citation>
    <scope>NUCLEOTIDE SEQUENCE [LARGE SCALE GENOMIC DNA]</scope>
    <source>
        <strain evidence="3 4">NIES-3715</strain>
    </source>
</reference>
<feature type="compositionally biased region" description="Basic and acidic residues" evidence="1">
    <location>
        <begin position="265"/>
        <end position="277"/>
    </location>
</feature>
<keyword evidence="2" id="KW-0472">Membrane</keyword>
<feature type="transmembrane region" description="Helical" evidence="2">
    <location>
        <begin position="120"/>
        <end position="140"/>
    </location>
</feature>
<feature type="transmembrane region" description="Helical" evidence="2">
    <location>
        <begin position="13"/>
        <end position="37"/>
    </location>
</feature>
<feature type="transmembrane region" description="Helical" evidence="2">
    <location>
        <begin position="204"/>
        <end position="225"/>
    </location>
</feature>
<keyword evidence="2" id="KW-1133">Transmembrane helix</keyword>
<feature type="transmembrane region" description="Helical" evidence="2">
    <location>
        <begin position="49"/>
        <end position="69"/>
    </location>
</feature>
<evidence type="ECO:0000313" key="3">
    <source>
        <dbReference type="EMBL" id="GFH61702.1"/>
    </source>
</evidence>
<dbReference type="Proteomes" id="UP001054902">
    <property type="component" value="Unassembled WGS sequence"/>
</dbReference>
<evidence type="ECO:0000256" key="1">
    <source>
        <dbReference type="SAM" id="MobiDB-lite"/>
    </source>
</evidence>
<evidence type="ECO:0000313" key="4">
    <source>
        <dbReference type="Proteomes" id="UP001054902"/>
    </source>
</evidence>
<sequence>MIGNSITCRIQDWFVIFGVCGATASTSCLCWYFVLSIVFKVDRKKITKYIAPVMYIYILSISVAVATFYTKIDMMNPNLTSGTCDIAPYPISCDEELWWDWNECTWKEGVLETYFENQYVILYAIVSQFFLVFTGMPLILCKSCQKRKRKDNEQPAPYVPQTISAVLRGSDDGMMSSSQEQTQEDISQADSEWQRGRVLINQSFMYMGALAFGICLYSCTTKTFLLRQTEPELGFFKAVKKILSSPSDAARIVLSDLSNVRIEPRITKQEEPSKKENSQGISYETSSASKNLSYDSKINLSMYDSISEHRNNMSRTSHVIGNTSHAIANENRSYEYYTDSYE</sequence>
<organism evidence="3 4">
    <name type="scientific">Chaetoceros tenuissimus</name>
    <dbReference type="NCBI Taxonomy" id="426638"/>
    <lineage>
        <taxon>Eukaryota</taxon>
        <taxon>Sar</taxon>
        <taxon>Stramenopiles</taxon>
        <taxon>Ochrophyta</taxon>
        <taxon>Bacillariophyta</taxon>
        <taxon>Coscinodiscophyceae</taxon>
        <taxon>Chaetocerotophycidae</taxon>
        <taxon>Chaetocerotales</taxon>
        <taxon>Chaetocerotaceae</taxon>
        <taxon>Chaetoceros</taxon>
    </lineage>
</organism>
<feature type="region of interest" description="Disordered" evidence="1">
    <location>
        <begin position="265"/>
        <end position="284"/>
    </location>
</feature>
<protein>
    <submittedName>
        <fullName evidence="3">Uncharacterized protein</fullName>
    </submittedName>
</protein>
<gene>
    <name evidence="3" type="ORF">CTEN210_18178</name>
</gene>
<keyword evidence="2" id="KW-0812">Transmembrane</keyword>
<evidence type="ECO:0000256" key="2">
    <source>
        <dbReference type="SAM" id="Phobius"/>
    </source>
</evidence>
<dbReference type="AlphaFoldDB" id="A0AAD3DCZ9"/>
<dbReference type="EMBL" id="BLLK01000075">
    <property type="protein sequence ID" value="GFH61702.1"/>
    <property type="molecule type" value="Genomic_DNA"/>
</dbReference>
<accession>A0AAD3DCZ9</accession>
<comment type="caution">
    <text evidence="3">The sequence shown here is derived from an EMBL/GenBank/DDBJ whole genome shotgun (WGS) entry which is preliminary data.</text>
</comment>